<keyword evidence="3" id="KW-1185">Reference proteome</keyword>
<name>A0A5M3XQ51_9ACTN</name>
<dbReference type="EMBL" id="BLAF01000036">
    <property type="protein sequence ID" value="GES22960.1"/>
    <property type="molecule type" value="Genomic_DNA"/>
</dbReference>
<proteinExistence type="predicted"/>
<sequence length="573" mass="64472">MYAEGAGVRLQPARQAHLGEDLVITPPGRPQAPEQRPVTQPALGELLVQPVQLDRGRALRRPDIGVESLRGLAAGGEDADRVPYPRLVVGGLRRPGVDAQVTSAGLFRAHPHLHCHGVGFAQDERRRQGELLDQVAADLVTGPDRQLQERGAGEQHPPAHDVIGEPGLRPQRQLAGQQNAVRSGQRHSGAQQRMPCRGQPQVSSVAHALGAGPVQLVLERVGGQVDAAAVREHRLPVDRHPVHVQFCQRHHGRCRLVAVLAQYRDEHGIRIERVAGHGGQDAVRAQFQIRPYALGVQRADAVGEPDRASDLVHPVIRRAQLLVRGQFAGHVRDHGNFRRTVGQRPGQGAEVRQHRVHQRRMERMRDPQPPCPDPPFFQNGRDAKDRALNPGDHHGVRTVHRRDRHLARTLRQQRGDLLLRGLDRDHRPTRGQRLHQPRPARHQRTRVAQRQHPGHVSGGELPDRMTGQHIRHHTPGLHQPEQGRLQREQRRLRPPRPIQQLRLGEHDVAQRPVEQRVQLRDHRVQSLGEHREALIQLAAHARPLAALAREQHRQLWLRPGHRAHHTRTRQVLG</sequence>
<gene>
    <name evidence="2" type="ORF">Aple_058590</name>
</gene>
<evidence type="ECO:0000313" key="2">
    <source>
        <dbReference type="EMBL" id="GES22960.1"/>
    </source>
</evidence>
<reference evidence="2 3" key="1">
    <citation type="submission" date="2019-10" db="EMBL/GenBank/DDBJ databases">
        <title>Whole genome shotgun sequence of Acrocarpospora pleiomorpha NBRC 16267.</title>
        <authorList>
            <person name="Ichikawa N."/>
            <person name="Kimura A."/>
            <person name="Kitahashi Y."/>
            <person name="Komaki H."/>
            <person name="Oguchi A."/>
        </authorList>
    </citation>
    <scope>NUCLEOTIDE SEQUENCE [LARGE SCALE GENOMIC DNA]</scope>
    <source>
        <strain evidence="2 3">NBRC 16267</strain>
    </source>
</reference>
<feature type="region of interest" description="Disordered" evidence="1">
    <location>
        <begin position="145"/>
        <end position="200"/>
    </location>
</feature>
<feature type="compositionally biased region" description="Basic and acidic residues" evidence="1">
    <location>
        <begin position="146"/>
        <end position="163"/>
    </location>
</feature>
<dbReference type="AntiFam" id="ANF00171">
    <property type="entry name" value="Shadow ORF (opposite pikAII)"/>
</dbReference>
<dbReference type="Proteomes" id="UP000377595">
    <property type="component" value="Unassembled WGS sequence"/>
</dbReference>
<feature type="compositionally biased region" description="Polar residues" evidence="1">
    <location>
        <begin position="174"/>
        <end position="191"/>
    </location>
</feature>
<evidence type="ECO:0000313" key="3">
    <source>
        <dbReference type="Proteomes" id="UP000377595"/>
    </source>
</evidence>
<accession>A0A5M3XQ51</accession>
<feature type="compositionally biased region" description="Basic residues" evidence="1">
    <location>
        <begin position="429"/>
        <end position="453"/>
    </location>
</feature>
<dbReference type="AlphaFoldDB" id="A0A5M3XQ51"/>
<evidence type="ECO:0000256" key="1">
    <source>
        <dbReference type="SAM" id="MobiDB-lite"/>
    </source>
</evidence>
<feature type="region of interest" description="Disordered" evidence="1">
    <location>
        <begin position="420"/>
        <end position="491"/>
    </location>
</feature>
<comment type="caution">
    <text evidence="2">The sequence shown here is derived from an EMBL/GenBank/DDBJ whole genome shotgun (WGS) entry which is preliminary data.</text>
</comment>
<protein>
    <submittedName>
        <fullName evidence="2">Uncharacterized protein</fullName>
    </submittedName>
</protein>
<organism evidence="2 3">
    <name type="scientific">Acrocarpospora pleiomorpha</name>
    <dbReference type="NCBI Taxonomy" id="90975"/>
    <lineage>
        <taxon>Bacteria</taxon>
        <taxon>Bacillati</taxon>
        <taxon>Actinomycetota</taxon>
        <taxon>Actinomycetes</taxon>
        <taxon>Streptosporangiales</taxon>
        <taxon>Streptosporangiaceae</taxon>
        <taxon>Acrocarpospora</taxon>
    </lineage>
</organism>